<accession>A0A7Y2PE96</accession>
<protein>
    <submittedName>
        <fullName evidence="4">Uncharacterized protein</fullName>
    </submittedName>
</protein>
<dbReference type="Gene3D" id="2.40.128.30">
    <property type="entry name" value="Avidin-like"/>
    <property type="match status" value="1"/>
</dbReference>
<dbReference type="AlphaFoldDB" id="A0A7Y2PE96"/>
<organism evidence="4 5">
    <name type="scientific">Sphingomonas paucimobilis</name>
    <name type="common">Pseudomonas paucimobilis</name>
    <dbReference type="NCBI Taxonomy" id="13689"/>
    <lineage>
        <taxon>Bacteria</taxon>
        <taxon>Pseudomonadati</taxon>
        <taxon>Pseudomonadota</taxon>
        <taxon>Alphaproteobacteria</taxon>
        <taxon>Sphingomonadales</taxon>
        <taxon>Sphingomonadaceae</taxon>
        <taxon>Sphingomonas</taxon>
    </lineage>
</organism>
<keyword evidence="2" id="KW-0964">Secreted</keyword>
<dbReference type="GO" id="GO:0005576">
    <property type="term" value="C:extracellular region"/>
    <property type="evidence" value="ECO:0007669"/>
    <property type="project" value="UniProtKB-SubCell"/>
</dbReference>
<dbReference type="GO" id="GO:0009374">
    <property type="term" value="F:biotin binding"/>
    <property type="evidence" value="ECO:0007669"/>
    <property type="project" value="InterPro"/>
</dbReference>
<sequence length="264" mass="28523">MLTGVWENEYGSRLTVRVVGNRMAGEYQSTTGSTGRYLISGWCGAESLVPGCGRPIALAISWRSIDPGDYDDSWRFASSLGGQMIDVDGKPALVLNHLLVAPVPFAVLCEPGVYTDKLMYRKVGDAVPSDDVELLTSPRLDQAIAGAWRANDGTLLDLRTETDVRHGTGVISGSLVLGGLRRQVAGFFDRQDPARACDRQSVAIAALDKGGATPLGLSGWLDRDGDVMDLHMAANRRTDLGSIYLQTALSVLRFRRDGADRVIR</sequence>
<dbReference type="InterPro" id="IPR036896">
    <property type="entry name" value="Avidin-like_sf"/>
</dbReference>
<evidence type="ECO:0000313" key="5">
    <source>
        <dbReference type="Proteomes" id="UP000550136"/>
    </source>
</evidence>
<reference evidence="4 5" key="1">
    <citation type="submission" date="2020-05" db="EMBL/GenBank/DDBJ databases">
        <title>Draft Genome Sequences of Sphingomonas sp. Isolated from the International Space Station.</title>
        <authorList>
            <person name="Bijlani S."/>
            <person name="Singh N.K."/>
            <person name="Mason C.E."/>
            <person name="Wang C.C."/>
            <person name="Venkateswaran K."/>
        </authorList>
    </citation>
    <scope>NUCLEOTIDE SEQUENCE [LARGE SCALE GENOMIC DNA]</scope>
    <source>
        <strain evidence="4 5">FKI-L5-BR-P1</strain>
    </source>
</reference>
<dbReference type="EMBL" id="JABEOU010000038">
    <property type="protein sequence ID" value="NNG58598.1"/>
    <property type="molecule type" value="Genomic_DNA"/>
</dbReference>
<evidence type="ECO:0000313" key="4">
    <source>
        <dbReference type="EMBL" id="NNG58598.1"/>
    </source>
</evidence>
<comment type="caution">
    <text evidence="4">The sequence shown here is derived from an EMBL/GenBank/DDBJ whole genome shotgun (WGS) entry which is preliminary data.</text>
</comment>
<proteinExistence type="predicted"/>
<evidence type="ECO:0000256" key="1">
    <source>
        <dbReference type="ARBA" id="ARBA00004613"/>
    </source>
</evidence>
<dbReference type="SUPFAM" id="SSF50876">
    <property type="entry name" value="Avidin/streptavidin"/>
    <property type="match status" value="1"/>
</dbReference>
<dbReference type="InterPro" id="IPR005468">
    <property type="entry name" value="Avidin/str"/>
</dbReference>
<evidence type="ECO:0000256" key="3">
    <source>
        <dbReference type="ARBA" id="ARBA00022729"/>
    </source>
</evidence>
<dbReference type="Proteomes" id="UP000550136">
    <property type="component" value="Unassembled WGS sequence"/>
</dbReference>
<dbReference type="Pfam" id="PF01382">
    <property type="entry name" value="Avidin"/>
    <property type="match status" value="1"/>
</dbReference>
<keyword evidence="3" id="KW-0732">Signal</keyword>
<evidence type="ECO:0000256" key="2">
    <source>
        <dbReference type="ARBA" id="ARBA00022525"/>
    </source>
</evidence>
<gene>
    <name evidence="4" type="ORF">HKX06_14605</name>
</gene>
<name>A0A7Y2PE96_SPHPI</name>
<comment type="subcellular location">
    <subcellularLocation>
        <location evidence="1">Secreted</location>
    </subcellularLocation>
</comment>